<gene>
    <name evidence="2" type="ORF">C2845_PM07G39190</name>
</gene>
<accession>A0A3L6SSM7</accession>
<feature type="compositionally biased region" description="Polar residues" evidence="1">
    <location>
        <begin position="33"/>
        <end position="47"/>
    </location>
</feature>
<feature type="region of interest" description="Disordered" evidence="1">
    <location>
        <begin position="21"/>
        <end position="60"/>
    </location>
</feature>
<dbReference type="EMBL" id="PQIB02000004">
    <property type="protein sequence ID" value="RLN25080.1"/>
    <property type="molecule type" value="Genomic_DNA"/>
</dbReference>
<comment type="caution">
    <text evidence="2">The sequence shown here is derived from an EMBL/GenBank/DDBJ whole genome shotgun (WGS) entry which is preliminary data.</text>
</comment>
<proteinExistence type="predicted"/>
<reference evidence="3" key="1">
    <citation type="journal article" date="2019" name="Nat. Commun.">
        <title>The genome of broomcorn millet.</title>
        <authorList>
            <person name="Zou C."/>
            <person name="Miki D."/>
            <person name="Li D."/>
            <person name="Tang Q."/>
            <person name="Xiao L."/>
            <person name="Rajput S."/>
            <person name="Deng P."/>
            <person name="Jia W."/>
            <person name="Huang R."/>
            <person name="Zhang M."/>
            <person name="Sun Y."/>
            <person name="Hu J."/>
            <person name="Fu X."/>
            <person name="Schnable P.S."/>
            <person name="Li F."/>
            <person name="Zhang H."/>
            <person name="Feng B."/>
            <person name="Zhu X."/>
            <person name="Liu R."/>
            <person name="Schnable J.C."/>
            <person name="Zhu J.-K."/>
            <person name="Zhang H."/>
        </authorList>
    </citation>
    <scope>NUCLEOTIDE SEQUENCE [LARGE SCALE GENOMIC DNA]</scope>
</reference>
<organism evidence="2 3">
    <name type="scientific">Panicum miliaceum</name>
    <name type="common">Proso millet</name>
    <name type="synonym">Broomcorn millet</name>
    <dbReference type="NCBI Taxonomy" id="4540"/>
    <lineage>
        <taxon>Eukaryota</taxon>
        <taxon>Viridiplantae</taxon>
        <taxon>Streptophyta</taxon>
        <taxon>Embryophyta</taxon>
        <taxon>Tracheophyta</taxon>
        <taxon>Spermatophyta</taxon>
        <taxon>Magnoliopsida</taxon>
        <taxon>Liliopsida</taxon>
        <taxon>Poales</taxon>
        <taxon>Poaceae</taxon>
        <taxon>PACMAD clade</taxon>
        <taxon>Panicoideae</taxon>
        <taxon>Panicodae</taxon>
        <taxon>Paniceae</taxon>
        <taxon>Panicinae</taxon>
        <taxon>Panicum</taxon>
        <taxon>Panicum sect. Panicum</taxon>
    </lineage>
</organism>
<evidence type="ECO:0000313" key="3">
    <source>
        <dbReference type="Proteomes" id="UP000275267"/>
    </source>
</evidence>
<name>A0A3L6SSM7_PANMI</name>
<dbReference type="Proteomes" id="UP000275267">
    <property type="component" value="Unassembled WGS sequence"/>
</dbReference>
<evidence type="ECO:0000256" key="1">
    <source>
        <dbReference type="SAM" id="MobiDB-lite"/>
    </source>
</evidence>
<protein>
    <submittedName>
        <fullName evidence="2">Uncharacterized protein</fullName>
    </submittedName>
</protein>
<evidence type="ECO:0000313" key="2">
    <source>
        <dbReference type="EMBL" id="RLN25080.1"/>
    </source>
</evidence>
<dbReference type="AlphaFoldDB" id="A0A3L6SSM7"/>
<sequence length="60" mass="6521">MRTATFDDHSFQFTMEEILGDPAFDTPPAMDGDSNSGGKNYSCQAGGTKQEPPSAFSCYY</sequence>
<keyword evidence="3" id="KW-1185">Reference proteome</keyword>